<evidence type="ECO:0000313" key="1">
    <source>
        <dbReference type="EMBL" id="AGC72400.1"/>
    </source>
</evidence>
<proteinExistence type="predicted"/>
<name>L7W1H4_9BACT</name>
<accession>L7W1H4</accession>
<dbReference type="EMBL" id="JX649900">
    <property type="protein sequence ID" value="AGC72400.1"/>
    <property type="molecule type" value="Genomic_DNA"/>
</dbReference>
<sequence length="63" mass="6514">MGVRSVVPGAVLPATGDRRERYAPARSRTTGVIALCPAAHVVADAVAVDGRERSTPARSKVTS</sequence>
<dbReference type="AlphaFoldDB" id="L7W1H4"/>
<reference evidence="1" key="1">
    <citation type="submission" date="2012-09" db="EMBL/GenBank/DDBJ databases">
        <title>Metagenomic Characterization of a Microbial Community in Wastewater Detects High Levels of Antibiotic Resistance.</title>
        <authorList>
            <person name="Abrams M."/>
            <person name="Caldwell A."/>
            <person name="Vandaei E."/>
            <person name="Lee W."/>
            <person name="Perrott J."/>
            <person name="Khan S.Y."/>
            <person name="Ta J."/>
            <person name="Romero D."/>
            <person name="Nguyen V."/>
            <person name="Pourmand N."/>
            <person name="Ouverney C.C."/>
        </authorList>
    </citation>
    <scope>NUCLEOTIDE SEQUENCE</scope>
</reference>
<protein>
    <submittedName>
        <fullName evidence="1">Uncharacterized protein</fullName>
    </submittedName>
</protein>
<organism evidence="1">
    <name type="scientific">uncultured bacterium A1Q1_fos_15</name>
    <dbReference type="NCBI Taxonomy" id="1256548"/>
    <lineage>
        <taxon>Bacteria</taxon>
        <taxon>environmental samples</taxon>
    </lineage>
</organism>